<reference evidence="6 7" key="1">
    <citation type="journal article" date="2017" name="Eur. J. Clin. Microbiol. Infect. Dis.">
        <title>Uncommonly isolated clinical Pseudomonas: identification and phylogenetic assignation.</title>
        <authorList>
            <person name="Mulet M."/>
            <person name="Gomila M."/>
            <person name="Ramirez A."/>
            <person name="Cardew S."/>
            <person name="Moore E.R."/>
            <person name="Lalucat J."/>
            <person name="Garcia-Valdes E."/>
        </authorList>
    </citation>
    <scope>NUCLEOTIDE SEQUENCE [LARGE SCALE GENOMIC DNA]</scope>
    <source>
        <strain evidence="6 7">SD129</strain>
    </source>
</reference>
<feature type="transmembrane region" description="Helical" evidence="4">
    <location>
        <begin position="165"/>
        <end position="185"/>
    </location>
</feature>
<feature type="transmembrane region" description="Helical" evidence="4">
    <location>
        <begin position="274"/>
        <end position="293"/>
    </location>
</feature>
<dbReference type="InterPro" id="IPR020846">
    <property type="entry name" value="MFS_dom"/>
</dbReference>
<comment type="caution">
    <text evidence="6">The sequence shown here is derived from an EMBL/GenBank/DDBJ whole genome shotgun (WGS) entry which is preliminary data.</text>
</comment>
<proteinExistence type="predicted"/>
<dbReference type="AlphaFoldDB" id="A0A5R9QAD2"/>
<dbReference type="EMBL" id="QLAG01000027">
    <property type="protein sequence ID" value="TLX62076.1"/>
    <property type="molecule type" value="Genomic_DNA"/>
</dbReference>
<evidence type="ECO:0000313" key="6">
    <source>
        <dbReference type="EMBL" id="TLX62076.1"/>
    </source>
</evidence>
<name>A0A5R9QAD2_9GAMM</name>
<feature type="transmembrane region" description="Helical" evidence="4">
    <location>
        <begin position="12"/>
        <end position="35"/>
    </location>
</feature>
<dbReference type="PANTHER" id="PTHR23534:SF1">
    <property type="entry name" value="MAJOR FACILITATOR SUPERFAMILY PROTEIN"/>
    <property type="match status" value="1"/>
</dbReference>
<feature type="transmembrane region" description="Helical" evidence="4">
    <location>
        <begin position="41"/>
        <end position="62"/>
    </location>
</feature>
<keyword evidence="3 4" id="KW-0472">Membrane</keyword>
<evidence type="ECO:0000259" key="5">
    <source>
        <dbReference type="PROSITE" id="PS50850"/>
    </source>
</evidence>
<evidence type="ECO:0000256" key="2">
    <source>
        <dbReference type="ARBA" id="ARBA00022989"/>
    </source>
</evidence>
<evidence type="ECO:0000256" key="4">
    <source>
        <dbReference type="SAM" id="Phobius"/>
    </source>
</evidence>
<feature type="transmembrane region" description="Helical" evidence="4">
    <location>
        <begin position="248"/>
        <end position="267"/>
    </location>
</feature>
<protein>
    <submittedName>
        <fullName evidence="6">MFS transporter</fullName>
    </submittedName>
</protein>
<dbReference type="Pfam" id="PF07690">
    <property type="entry name" value="MFS_1"/>
    <property type="match status" value="2"/>
</dbReference>
<dbReference type="SUPFAM" id="SSF103473">
    <property type="entry name" value="MFS general substrate transporter"/>
    <property type="match status" value="1"/>
</dbReference>
<keyword evidence="7" id="KW-1185">Reference proteome</keyword>
<evidence type="ECO:0000313" key="7">
    <source>
        <dbReference type="Proteomes" id="UP000306753"/>
    </source>
</evidence>
<dbReference type="InterPro" id="IPR011701">
    <property type="entry name" value="MFS"/>
</dbReference>
<feature type="transmembrane region" description="Helical" evidence="4">
    <location>
        <begin position="363"/>
        <end position="381"/>
    </location>
</feature>
<dbReference type="Gene3D" id="1.20.1250.20">
    <property type="entry name" value="MFS general substrate transporter like domains"/>
    <property type="match status" value="1"/>
</dbReference>
<evidence type="ECO:0000256" key="3">
    <source>
        <dbReference type="ARBA" id="ARBA00023136"/>
    </source>
</evidence>
<keyword evidence="1 4" id="KW-0812">Transmembrane</keyword>
<dbReference type="GO" id="GO:0022857">
    <property type="term" value="F:transmembrane transporter activity"/>
    <property type="evidence" value="ECO:0007669"/>
    <property type="project" value="InterPro"/>
</dbReference>
<feature type="transmembrane region" description="Helical" evidence="4">
    <location>
        <begin position="134"/>
        <end position="153"/>
    </location>
</feature>
<sequence>MNPLHNPALGRLFIAQALFWTSAMTGITLTALIGLQLAPSNALATLPMALLVIGTLLAVRPLSRLMQRHGRRNGFLLGAMAGIAGGLISAWGVWLGDFTLLCLGALPLGLYQASANYYRFAALETVDDAHKGRATAWVIGGGLCAALIAPTLGELSRNALAVPFTGAYVLIAGLALLALLILAGLRTPPAPVATASATVSARTLLARPVVRMAILTTAVGHGLMILVMNATPLAMSFCGLGIGDSTRVIQWHLVGMFLPAFVAGPLVDRLGSRRVGLIGALALLASAAVALASQQLSGFLVSSCLLGIGWNLMLVAGTTLLGSGHGSPERASAQGLMELCNGGVAATMSLASGALIVGIGWSAVNVGMTLLAGITLVALLLRREPAASQARIT</sequence>
<feature type="transmembrane region" description="Helical" evidence="4">
    <location>
        <begin position="299"/>
        <end position="323"/>
    </location>
</feature>
<accession>A0A5R9QAD2</accession>
<dbReference type="RefSeq" id="WP_138412470.1">
    <property type="nucleotide sequence ID" value="NZ_QLAG01000027.1"/>
</dbReference>
<dbReference type="Proteomes" id="UP000306753">
    <property type="component" value="Unassembled WGS sequence"/>
</dbReference>
<keyword evidence="2 4" id="KW-1133">Transmembrane helix</keyword>
<gene>
    <name evidence="6" type="ORF">DN820_17855</name>
</gene>
<feature type="transmembrane region" description="Helical" evidence="4">
    <location>
        <begin position="74"/>
        <end position="92"/>
    </location>
</feature>
<dbReference type="PANTHER" id="PTHR23534">
    <property type="entry name" value="MFS PERMEASE"/>
    <property type="match status" value="1"/>
</dbReference>
<dbReference type="PROSITE" id="PS50850">
    <property type="entry name" value="MFS"/>
    <property type="match status" value="1"/>
</dbReference>
<organism evidence="6 7">
    <name type="scientific">Stutzerimonas nosocomialis</name>
    <dbReference type="NCBI Taxonomy" id="1056496"/>
    <lineage>
        <taxon>Bacteria</taxon>
        <taxon>Pseudomonadati</taxon>
        <taxon>Pseudomonadota</taxon>
        <taxon>Gammaproteobacteria</taxon>
        <taxon>Pseudomonadales</taxon>
        <taxon>Pseudomonadaceae</taxon>
        <taxon>Stutzerimonas</taxon>
    </lineage>
</organism>
<feature type="domain" description="Major facilitator superfamily (MFS) profile" evidence="5">
    <location>
        <begin position="208"/>
        <end position="393"/>
    </location>
</feature>
<evidence type="ECO:0000256" key="1">
    <source>
        <dbReference type="ARBA" id="ARBA00022692"/>
    </source>
</evidence>
<dbReference type="InterPro" id="IPR036259">
    <property type="entry name" value="MFS_trans_sf"/>
</dbReference>